<reference evidence="3" key="1">
    <citation type="submission" date="2010-08" db="EMBL/GenBank/DDBJ databases">
        <authorList>
            <consortium name="Caenorhabditis japonica Sequencing Consortium"/>
            <person name="Wilson R.K."/>
        </authorList>
    </citation>
    <scope>NUCLEOTIDE SEQUENCE [LARGE SCALE GENOMIC DNA]</scope>
    <source>
        <strain evidence="3">DF5081</strain>
    </source>
</reference>
<accession>A0A8R1I1R7</accession>
<organism evidence="2 3">
    <name type="scientific">Caenorhabditis japonica</name>
    <dbReference type="NCBI Taxonomy" id="281687"/>
    <lineage>
        <taxon>Eukaryota</taxon>
        <taxon>Metazoa</taxon>
        <taxon>Ecdysozoa</taxon>
        <taxon>Nematoda</taxon>
        <taxon>Chromadorea</taxon>
        <taxon>Rhabditida</taxon>
        <taxon>Rhabditina</taxon>
        <taxon>Rhabditomorpha</taxon>
        <taxon>Rhabditoidea</taxon>
        <taxon>Rhabditidae</taxon>
        <taxon>Peloderinae</taxon>
        <taxon>Caenorhabditis</taxon>
    </lineage>
</organism>
<keyword evidence="3" id="KW-1185">Reference proteome</keyword>
<evidence type="ECO:0000313" key="2">
    <source>
        <dbReference type="EnsemblMetazoa" id="CJA12873.1"/>
    </source>
</evidence>
<dbReference type="OMA" id="QPQGSHK"/>
<sequence length="384" mass="42804">MMKFVKKKTATSPQQQVIEISKPTNLIVSKHRLVRTDGDMILIIEGNKVIGLVDKKDLEGSLSQIVPVQSISPPASLNSPLESSSRSDTIDELPPLPSPVGTTPLSYQRRPTGLFATQHSSPPMLSGSRLLDNLNFTSSEDHDGYIQKSTSVEQLFSTPMTPRNRNRSETALQPQGSHKYDTIAYIPGSSQCNGQSRLDDERCPPPPTRAPPAPLAMSPVLCTIVEPNEKCLDYTEVQTVSVQVPQVENTAMEDLRMNYAEDLDSFIEEQAMKKWNEEREKTERWIRQIAGEVAKDEARNTIRGVLLQNGPKKTRSSVKDVFQHNSDASSSLNSSVVQDPLDPEPKNEYEWLYVSKTKTPPLSHSHMSRQSTQESDGDTTDTRF</sequence>
<name>A0A8R1I1R7_CAEJA</name>
<reference evidence="2" key="2">
    <citation type="submission" date="2022-06" db="UniProtKB">
        <authorList>
            <consortium name="EnsemblMetazoa"/>
        </authorList>
    </citation>
    <scope>IDENTIFICATION</scope>
    <source>
        <strain evidence="2">DF5081</strain>
    </source>
</reference>
<feature type="region of interest" description="Disordered" evidence="1">
    <location>
        <begin position="70"/>
        <end position="103"/>
    </location>
</feature>
<feature type="region of interest" description="Disordered" evidence="1">
    <location>
        <begin position="324"/>
        <end position="384"/>
    </location>
</feature>
<dbReference type="EnsemblMetazoa" id="CJA12873.1">
    <property type="protein sequence ID" value="CJA12873.1"/>
    <property type="gene ID" value="WBGene00132077"/>
</dbReference>
<feature type="compositionally biased region" description="Acidic residues" evidence="1">
    <location>
        <begin position="375"/>
        <end position="384"/>
    </location>
</feature>
<dbReference type="AlphaFoldDB" id="A0A8R1I1R7"/>
<proteinExistence type="predicted"/>
<evidence type="ECO:0000256" key="1">
    <source>
        <dbReference type="SAM" id="MobiDB-lite"/>
    </source>
</evidence>
<protein>
    <submittedName>
        <fullName evidence="2">Uncharacterized protein</fullName>
    </submittedName>
</protein>
<feature type="compositionally biased region" description="Low complexity" evidence="1">
    <location>
        <begin position="72"/>
        <end position="87"/>
    </location>
</feature>
<evidence type="ECO:0000313" key="3">
    <source>
        <dbReference type="Proteomes" id="UP000005237"/>
    </source>
</evidence>
<dbReference type="Proteomes" id="UP000005237">
    <property type="component" value="Unassembled WGS sequence"/>
</dbReference>
<feature type="compositionally biased region" description="Low complexity" evidence="1">
    <location>
        <begin position="326"/>
        <end position="335"/>
    </location>
</feature>